<feature type="region of interest" description="Disordered" evidence="1">
    <location>
        <begin position="54"/>
        <end position="73"/>
    </location>
</feature>
<protein>
    <submittedName>
        <fullName evidence="3">Uncharacterized protein</fullName>
    </submittedName>
</protein>
<dbReference type="EMBL" id="CAJNOE010000421">
    <property type="protein sequence ID" value="CAF1207654.1"/>
    <property type="molecule type" value="Genomic_DNA"/>
</dbReference>
<evidence type="ECO:0000313" key="2">
    <source>
        <dbReference type="EMBL" id="CAF1190626.1"/>
    </source>
</evidence>
<dbReference type="EMBL" id="CAJNOG010000349">
    <property type="protein sequence ID" value="CAF1190626.1"/>
    <property type="molecule type" value="Genomic_DNA"/>
</dbReference>
<evidence type="ECO:0000313" key="5">
    <source>
        <dbReference type="Proteomes" id="UP000663860"/>
    </source>
</evidence>
<dbReference type="Proteomes" id="UP000663845">
    <property type="component" value="Unassembled WGS sequence"/>
</dbReference>
<evidence type="ECO:0000256" key="1">
    <source>
        <dbReference type="SAM" id="MobiDB-lite"/>
    </source>
</evidence>
<dbReference type="AlphaFoldDB" id="A0A814WWB6"/>
<dbReference type="Proteomes" id="UP000663860">
    <property type="component" value="Unassembled WGS sequence"/>
</dbReference>
<evidence type="ECO:0000313" key="3">
    <source>
        <dbReference type="EMBL" id="CAF1207654.1"/>
    </source>
</evidence>
<name>A0A814WWB6_9BILA</name>
<organism evidence="3 5">
    <name type="scientific">Adineta steineri</name>
    <dbReference type="NCBI Taxonomy" id="433720"/>
    <lineage>
        <taxon>Eukaryota</taxon>
        <taxon>Metazoa</taxon>
        <taxon>Spiralia</taxon>
        <taxon>Gnathifera</taxon>
        <taxon>Rotifera</taxon>
        <taxon>Eurotatoria</taxon>
        <taxon>Bdelloidea</taxon>
        <taxon>Adinetida</taxon>
        <taxon>Adinetidae</taxon>
        <taxon>Adineta</taxon>
    </lineage>
</organism>
<accession>A0A814WWB6</accession>
<reference evidence="3" key="1">
    <citation type="submission" date="2021-02" db="EMBL/GenBank/DDBJ databases">
        <authorList>
            <person name="Nowell W R."/>
        </authorList>
    </citation>
    <scope>NUCLEOTIDE SEQUENCE</scope>
</reference>
<gene>
    <name evidence="3" type="ORF">IZO911_LOCUS28987</name>
    <name evidence="2" type="ORF">JYZ213_LOCUS26317</name>
    <name evidence="4" type="ORF">OXD698_LOCUS39741</name>
</gene>
<evidence type="ECO:0000313" key="4">
    <source>
        <dbReference type="EMBL" id="CAF4181199.1"/>
    </source>
</evidence>
<feature type="compositionally biased region" description="Polar residues" evidence="1">
    <location>
        <begin position="59"/>
        <end position="73"/>
    </location>
</feature>
<comment type="caution">
    <text evidence="3">The sequence shown here is derived from an EMBL/GenBank/DDBJ whole genome shotgun (WGS) entry which is preliminary data.</text>
</comment>
<proteinExistence type="predicted"/>
<sequence length="73" mass="7935">MAGLIKDIEGGFMDNTADRVVDDFIPDKNGEIGRIMETGVNQYVNNEINSKMDSGVFDGNTNQGQSGSGESFW</sequence>
<dbReference type="Proteomes" id="UP000663844">
    <property type="component" value="Unassembled WGS sequence"/>
</dbReference>
<dbReference type="EMBL" id="CAJOAZ010008274">
    <property type="protein sequence ID" value="CAF4181199.1"/>
    <property type="molecule type" value="Genomic_DNA"/>
</dbReference>